<protein>
    <submittedName>
        <fullName evidence="1">Uncharacterized protein</fullName>
    </submittedName>
</protein>
<name>A0A1X2H935_SYNRA</name>
<keyword evidence="2" id="KW-1185">Reference proteome</keyword>
<evidence type="ECO:0000313" key="1">
    <source>
        <dbReference type="EMBL" id="ORY95077.1"/>
    </source>
</evidence>
<dbReference type="OMA" id="DINWTII"/>
<dbReference type="InParanoid" id="A0A1X2H935"/>
<evidence type="ECO:0000313" key="2">
    <source>
        <dbReference type="Proteomes" id="UP000242180"/>
    </source>
</evidence>
<sequence>MDLGNLLNRSTPGLSYQELVDLIKEKESSVKLDRIDNPTFVYPSRLEETYAYFDLFIQLLLSIQYDDDAFGFQYSKTVIVTALRACISGLLQQHGLPWVLGFPQRTSRGTWRYIQQNQDNEVTVYLYGLVLALAGRPDLVSTHDWVSSLAHFCQTGAPPVIAHVIMNCWCFDDKQRNNNSNDALLVCLDSLETALRNTTLSFTVVDEALSGLSRTETDLLSTAVDERLGSALWRDPFKTYELGLAWNTLGLVLRKRYNDYPQLARAFFTVKHRTEHQNPLKKVFEETPQPTDHQARIAKIQEGIACWRELLTTLPTVEFELYMIDAIKTTYPVAKKSMLDVILAEWTLYHASEDVQRAVIETLLERLGEKPYNMRTAPYYAFVQLFRPEADPERVTYNVRTGAKFDTAGMIDDEASLIGANHMLKKLSEDPSANAQKWLSDCIYVASPAIVQAYVLWLTEALNEAGAAASPTTAQRATHLQTVLGNPHVLSFASTIVPVFLQRVSDISLRILMHAVEPDVTLPGLRDMVAQYFARCSQVSSHALVQDLLRSKPKIYFDHLLALLKDKVEHQGSASAAKSSSWFQDHFLEPILSLTASSKTDEESRNSVAAQLFRQVLTDQEDFALYLGTPFADEGDNDNDTIRDPSALFEKLDLIKTHSILPVRDIGLVRLLQHMVRMGHTHEQERDRLVQTWYRLWVTEDEASFVVPTRCVLQCIGLYDQAPATIKSMIADLIQVGLRQSEHSSLTAGSFITSMMDLLMLADIPEPDRVLGLLLNQSDAMKDDTVDQTLLDAILTTLVELAEELALAVRGQKMQSTRTVRKTQKRRKTLNQARREMADMARVNNATTALTLLTQRAVAFLSALIPSEYLDTSRRRIRDKLVHHIPLYEALAHLHQLLAKAEPTLRDDLQDLIHACVTLAEPDADRVRRIHQVLAMYSLPHNDKSTPL</sequence>
<dbReference type="OrthoDB" id="2244892at2759"/>
<organism evidence="1 2">
    <name type="scientific">Syncephalastrum racemosum</name>
    <name type="common">Filamentous fungus</name>
    <dbReference type="NCBI Taxonomy" id="13706"/>
    <lineage>
        <taxon>Eukaryota</taxon>
        <taxon>Fungi</taxon>
        <taxon>Fungi incertae sedis</taxon>
        <taxon>Mucoromycota</taxon>
        <taxon>Mucoromycotina</taxon>
        <taxon>Mucoromycetes</taxon>
        <taxon>Mucorales</taxon>
        <taxon>Syncephalastraceae</taxon>
        <taxon>Syncephalastrum</taxon>
    </lineage>
</organism>
<dbReference type="EMBL" id="MCGN01000007">
    <property type="protein sequence ID" value="ORY95077.1"/>
    <property type="molecule type" value="Genomic_DNA"/>
</dbReference>
<reference evidence="1 2" key="1">
    <citation type="submission" date="2016-07" db="EMBL/GenBank/DDBJ databases">
        <title>Pervasive Adenine N6-methylation of Active Genes in Fungi.</title>
        <authorList>
            <consortium name="DOE Joint Genome Institute"/>
            <person name="Mondo S.J."/>
            <person name="Dannebaum R.O."/>
            <person name="Kuo R.C."/>
            <person name="Labutti K."/>
            <person name="Haridas S."/>
            <person name="Kuo A."/>
            <person name="Salamov A."/>
            <person name="Ahrendt S.R."/>
            <person name="Lipzen A."/>
            <person name="Sullivan W."/>
            <person name="Andreopoulos W.B."/>
            <person name="Clum A."/>
            <person name="Lindquist E."/>
            <person name="Daum C."/>
            <person name="Ramamoorthy G.K."/>
            <person name="Gryganskyi A."/>
            <person name="Culley D."/>
            <person name="Magnuson J.K."/>
            <person name="James T.Y."/>
            <person name="O'Malley M.A."/>
            <person name="Stajich J.E."/>
            <person name="Spatafora J.W."/>
            <person name="Visel A."/>
            <person name="Grigoriev I.V."/>
        </authorList>
    </citation>
    <scope>NUCLEOTIDE SEQUENCE [LARGE SCALE GENOMIC DNA]</scope>
    <source>
        <strain evidence="1 2">NRRL 2496</strain>
    </source>
</reference>
<dbReference type="Proteomes" id="UP000242180">
    <property type="component" value="Unassembled WGS sequence"/>
</dbReference>
<proteinExistence type="predicted"/>
<comment type="caution">
    <text evidence="1">The sequence shown here is derived from an EMBL/GenBank/DDBJ whole genome shotgun (WGS) entry which is preliminary data.</text>
</comment>
<gene>
    <name evidence="1" type="ORF">BCR43DRAFT_495110</name>
</gene>
<accession>A0A1X2H935</accession>
<dbReference type="AlphaFoldDB" id="A0A1X2H935"/>